<dbReference type="Proteomes" id="UP000095350">
    <property type="component" value="Unassembled WGS sequence"/>
</dbReference>
<dbReference type="InterPro" id="IPR024937">
    <property type="entry name" value="Domain_X"/>
</dbReference>
<dbReference type="Pfam" id="PF00078">
    <property type="entry name" value="RVT_1"/>
    <property type="match status" value="2"/>
</dbReference>
<dbReference type="InterPro" id="IPR000477">
    <property type="entry name" value="RT_dom"/>
</dbReference>
<organism evidence="2 3">
    <name type="scientific">Roseburia intestinalis</name>
    <dbReference type="NCBI Taxonomy" id="166486"/>
    <lineage>
        <taxon>Bacteria</taxon>
        <taxon>Bacillati</taxon>
        <taxon>Bacillota</taxon>
        <taxon>Clostridia</taxon>
        <taxon>Lachnospirales</taxon>
        <taxon>Lachnospiraceae</taxon>
        <taxon>Roseburia</taxon>
    </lineage>
</organism>
<gene>
    <name evidence="2" type="primary">ltrA</name>
    <name evidence="2" type="ORF">ERS852572_03922</name>
</gene>
<dbReference type="PROSITE" id="PS50878">
    <property type="entry name" value="RT_POL"/>
    <property type="match status" value="1"/>
</dbReference>
<evidence type="ECO:0000313" key="2">
    <source>
        <dbReference type="EMBL" id="CUN32493.1"/>
    </source>
</evidence>
<dbReference type="EMBL" id="CYXZ01000065">
    <property type="protein sequence ID" value="CUN32493.1"/>
    <property type="molecule type" value="Genomic_DNA"/>
</dbReference>
<protein>
    <submittedName>
        <fullName evidence="2">Group II intron-encoded protein ltrA</fullName>
    </submittedName>
</protein>
<reference evidence="2 3" key="1">
    <citation type="submission" date="2015-09" db="EMBL/GenBank/DDBJ databases">
        <authorList>
            <consortium name="Pathogen Informatics"/>
        </authorList>
    </citation>
    <scope>NUCLEOTIDE SEQUENCE [LARGE SCALE GENOMIC DNA]</scope>
    <source>
        <strain evidence="2 3">2789STDY5834960</strain>
    </source>
</reference>
<dbReference type="OrthoDB" id="9788687at2"/>
<accession>A0A173VZ92</accession>
<dbReference type="PANTHER" id="PTHR34047:SF8">
    <property type="entry name" value="PROTEIN YKFC"/>
    <property type="match status" value="1"/>
</dbReference>
<dbReference type="AlphaFoldDB" id="A0A173VZ92"/>
<proteinExistence type="predicted"/>
<dbReference type="STRING" id="166486.ERS852572_03922"/>
<dbReference type="CDD" id="cd01651">
    <property type="entry name" value="RT_G2_intron"/>
    <property type="match status" value="1"/>
</dbReference>
<evidence type="ECO:0000313" key="3">
    <source>
        <dbReference type="Proteomes" id="UP000095350"/>
    </source>
</evidence>
<dbReference type="RefSeq" id="WP_055196160.1">
    <property type="nucleotide sequence ID" value="NZ_CABIYH010000065.1"/>
</dbReference>
<feature type="domain" description="Reverse transcriptase" evidence="1">
    <location>
        <begin position="69"/>
        <end position="366"/>
    </location>
</feature>
<dbReference type="GO" id="GO:0006397">
    <property type="term" value="P:mRNA processing"/>
    <property type="evidence" value="ECO:0007669"/>
    <property type="project" value="InterPro"/>
</dbReference>
<dbReference type="PANTHER" id="PTHR34047">
    <property type="entry name" value="NUCLEAR INTRON MATURASE 1, MITOCHONDRIAL-RELATED"/>
    <property type="match status" value="1"/>
</dbReference>
<name>A0A173VZ92_9FIRM</name>
<dbReference type="InterPro" id="IPR043502">
    <property type="entry name" value="DNA/RNA_pol_sf"/>
</dbReference>
<dbReference type="InterPro" id="IPR049030">
    <property type="entry name" value="AI2M-like_HNH"/>
</dbReference>
<dbReference type="PaxDb" id="166486-ERS852572_03922"/>
<dbReference type="InterPro" id="IPR051083">
    <property type="entry name" value="GrpII_Intron_Splice-Mob/Def"/>
</dbReference>
<dbReference type="Pfam" id="PF01348">
    <property type="entry name" value="Intron_maturas2"/>
    <property type="match status" value="1"/>
</dbReference>
<evidence type="ECO:0000259" key="1">
    <source>
        <dbReference type="PROSITE" id="PS50878"/>
    </source>
</evidence>
<sequence>MRSPENVLESLKSKACNKSYKYERLYRNLYNPQFYLLAYQRIQAKPGNMTAGTDGKTIDGMGMARINALIEKMRDFSYQPNPARRTYIPKSNGKMRPLGIPSFDDKLIQEVVRLILESIYEPTFSDYSHGFRINRSCHTALKYVQKYFTGTKWFVEGDIKGCFDNVDHHVLIAILRKRIADEYFIGLLWKFLKAGYMEDWNYHNTYSGTPQGSIISPILANIYMNELDSYMAEYAEKFNCGNRRKINPAFKKKLDVCRGKEQRLKRNISKMSVEEKEGLIAEIRELRRSLKSIPYSDQMDDSYKRLCYIRYADDFLIGVIGSKEDAEQIKQDVGYFIRDKLHLEMSEEKTLITHGHDAAKFLGYEVTIAKSEHNKKTKTGATRRVNNGKVLLYVPHDKWVKRLFSYNALKIKYDKQNGNKEVWEPVRRTRLLHLDDLEILNQYNAEIRGLYNYYRLANNVSVLNNFYYVMRYSMLKTFAGKYRTRISRIIHKYRQGKDFVVEYPKKNGKVGKVLFYNNGFRRDTKVESGNPDIVARIFENYGRNSLIKRLQANRCEWCGAENVPLEIHHIRKLKDLSGRKQWEIAMIGRKRKTMALCIDCHDKLHAGKLD</sequence>
<dbReference type="Pfam" id="PF21368">
    <property type="entry name" value="AI2M-like_HNH"/>
    <property type="match status" value="1"/>
</dbReference>
<dbReference type="SUPFAM" id="SSF56672">
    <property type="entry name" value="DNA/RNA polymerases"/>
    <property type="match status" value="1"/>
</dbReference>